<dbReference type="AlphaFoldDB" id="W2C9I6"/>
<dbReference type="Proteomes" id="UP000018872">
    <property type="component" value="Unassembled WGS sequence"/>
</dbReference>
<dbReference type="CDD" id="cd02440">
    <property type="entry name" value="AdoMet_MTases"/>
    <property type="match status" value="1"/>
</dbReference>
<protein>
    <recommendedName>
        <fullName evidence="3">Methyltransferase type 12</fullName>
    </recommendedName>
</protein>
<dbReference type="Gene3D" id="3.40.50.150">
    <property type="entry name" value="Vaccinia Virus protein VP39"/>
    <property type="match status" value="1"/>
</dbReference>
<evidence type="ECO:0000313" key="1">
    <source>
        <dbReference type="EMBL" id="ETK03127.1"/>
    </source>
</evidence>
<proteinExistence type="predicted"/>
<dbReference type="PANTHER" id="PTHR43861">
    <property type="entry name" value="TRANS-ACONITATE 2-METHYLTRANSFERASE-RELATED"/>
    <property type="match status" value="1"/>
</dbReference>
<dbReference type="PATRIC" id="fig|1410950.3.peg.2503"/>
<sequence>MREANYKCPLCGNIIKSKIEIVKTIDISNLYRRVYKKDIDYIWKGMERLEYVLCRKCGLRFFDPIISGDDDFYKILLEDEWYYLHEGKTEYDYSRKFIKEKDRVLDIGAGRGAFRYYLSKKNYYQGLDLSSKAIELAKKDGVNVLPIPIEEFSAKNKEGFDVVSIFQVIEHISSLDKFLGSAIDCIAKGGLLIIATPNNDGFIKYVSNFYLNLPPHHTLHWDEKSLRSMAEKYNLEVVDVYREPVSSVHRQWWYNTMSMTYLNRLLRRDFRMIDYRFTYKIVHFAAKILARFYKLSGEHKRAFGQSIIVVCRKPDA</sequence>
<organism evidence="1 2">
    <name type="scientific">Tannerella sp. oral taxon BU063 isolate Cell 5</name>
    <dbReference type="NCBI Taxonomy" id="1410950"/>
    <lineage>
        <taxon>Bacteria</taxon>
        <taxon>Pseudomonadati</taxon>
        <taxon>Bacteroidota</taxon>
        <taxon>Bacteroidia</taxon>
        <taxon>Bacteroidales</taxon>
        <taxon>Tannerellaceae</taxon>
        <taxon>Tannerella</taxon>
    </lineage>
</organism>
<dbReference type="InterPro" id="IPR029063">
    <property type="entry name" value="SAM-dependent_MTases_sf"/>
</dbReference>
<accession>W2C9I6</accession>
<reference evidence="1 2" key="1">
    <citation type="submission" date="2013-11" db="EMBL/GenBank/DDBJ databases">
        <title>Single cell genomics of uncultured Tannerella BU063 (oral taxon 286).</title>
        <authorList>
            <person name="Beall C.J."/>
            <person name="Campbell A.G."/>
            <person name="Griffen A.L."/>
            <person name="Podar M."/>
            <person name="Leys E.J."/>
        </authorList>
    </citation>
    <scope>NUCLEOTIDE SEQUENCE [LARGE SCALE GENOMIC DNA]</scope>
    <source>
        <strain evidence="1">Cell 5</strain>
    </source>
</reference>
<dbReference type="PANTHER" id="PTHR43861:SF6">
    <property type="entry name" value="METHYLTRANSFERASE TYPE 11"/>
    <property type="match status" value="1"/>
</dbReference>
<evidence type="ECO:0008006" key="3">
    <source>
        <dbReference type="Google" id="ProtNLM"/>
    </source>
</evidence>
<comment type="caution">
    <text evidence="1">The sequence shown here is derived from an EMBL/GenBank/DDBJ whole genome shotgun (WGS) entry which is preliminary data.</text>
</comment>
<dbReference type="SUPFAM" id="SSF53335">
    <property type="entry name" value="S-adenosyl-L-methionine-dependent methyltransferases"/>
    <property type="match status" value="1"/>
</dbReference>
<name>W2C9I6_9BACT</name>
<evidence type="ECO:0000313" key="2">
    <source>
        <dbReference type="Proteomes" id="UP000018872"/>
    </source>
</evidence>
<gene>
    <name evidence="1" type="ORF">T229_15705</name>
</gene>
<dbReference type="Pfam" id="PF13489">
    <property type="entry name" value="Methyltransf_23"/>
    <property type="match status" value="1"/>
</dbReference>
<dbReference type="EMBL" id="AYYC01000741">
    <property type="protein sequence ID" value="ETK03127.1"/>
    <property type="molecule type" value="Genomic_DNA"/>
</dbReference>